<name>A0A5B7E6W0_PORTR</name>
<organism evidence="2 3">
    <name type="scientific">Portunus trituberculatus</name>
    <name type="common">Swimming crab</name>
    <name type="synonym">Neptunus trituberculatus</name>
    <dbReference type="NCBI Taxonomy" id="210409"/>
    <lineage>
        <taxon>Eukaryota</taxon>
        <taxon>Metazoa</taxon>
        <taxon>Ecdysozoa</taxon>
        <taxon>Arthropoda</taxon>
        <taxon>Crustacea</taxon>
        <taxon>Multicrustacea</taxon>
        <taxon>Malacostraca</taxon>
        <taxon>Eumalacostraca</taxon>
        <taxon>Eucarida</taxon>
        <taxon>Decapoda</taxon>
        <taxon>Pleocyemata</taxon>
        <taxon>Brachyura</taxon>
        <taxon>Eubrachyura</taxon>
        <taxon>Portunoidea</taxon>
        <taxon>Portunidae</taxon>
        <taxon>Portuninae</taxon>
        <taxon>Portunus</taxon>
    </lineage>
</organism>
<gene>
    <name evidence="2" type="ORF">E2C01_021711</name>
</gene>
<evidence type="ECO:0000313" key="3">
    <source>
        <dbReference type="Proteomes" id="UP000324222"/>
    </source>
</evidence>
<feature type="region of interest" description="Disordered" evidence="1">
    <location>
        <begin position="23"/>
        <end position="44"/>
    </location>
</feature>
<dbReference type="EMBL" id="VSRR010001925">
    <property type="protein sequence ID" value="MPC28504.1"/>
    <property type="molecule type" value="Genomic_DNA"/>
</dbReference>
<proteinExistence type="predicted"/>
<keyword evidence="3" id="KW-1185">Reference proteome</keyword>
<evidence type="ECO:0000313" key="2">
    <source>
        <dbReference type="EMBL" id="MPC28504.1"/>
    </source>
</evidence>
<evidence type="ECO:0000256" key="1">
    <source>
        <dbReference type="SAM" id="MobiDB-lite"/>
    </source>
</evidence>
<dbReference type="Proteomes" id="UP000324222">
    <property type="component" value="Unassembled WGS sequence"/>
</dbReference>
<accession>A0A5B7E6W0</accession>
<reference evidence="2 3" key="1">
    <citation type="submission" date="2019-05" db="EMBL/GenBank/DDBJ databases">
        <title>Another draft genome of Portunus trituberculatus and its Hox gene families provides insights of decapod evolution.</title>
        <authorList>
            <person name="Jeong J.-H."/>
            <person name="Song I."/>
            <person name="Kim S."/>
            <person name="Choi T."/>
            <person name="Kim D."/>
            <person name="Ryu S."/>
            <person name="Kim W."/>
        </authorList>
    </citation>
    <scope>NUCLEOTIDE SEQUENCE [LARGE SCALE GENOMIC DNA]</scope>
    <source>
        <tissue evidence="2">Muscle</tissue>
    </source>
</reference>
<sequence>MTDEHLCLSMFSITPTALSLRLTRGGRGDHEGHGQQGSGEPTHLELCGGDSGSTAAHSLRVDLLHYTTPHWPQSGLGMWEWDVGSRRYSGMTWASTFSGPRVLLPMVHHVTERHDDR</sequence>
<protein>
    <submittedName>
        <fullName evidence="2">Uncharacterized protein</fullName>
    </submittedName>
</protein>
<dbReference type="AlphaFoldDB" id="A0A5B7E6W0"/>
<comment type="caution">
    <text evidence="2">The sequence shown here is derived from an EMBL/GenBank/DDBJ whole genome shotgun (WGS) entry which is preliminary data.</text>
</comment>